<dbReference type="OrthoDB" id="449052at2759"/>
<keyword evidence="2" id="KW-0129">CBS domain</keyword>
<dbReference type="SMART" id="SM00116">
    <property type="entry name" value="CBS"/>
    <property type="match status" value="3"/>
</dbReference>
<protein>
    <recommendedName>
        <fullName evidence="3">CBS domain-containing protein</fullName>
    </recommendedName>
</protein>
<dbReference type="Gene3D" id="3.10.580.10">
    <property type="entry name" value="CBS-domain"/>
    <property type="match status" value="2"/>
</dbReference>
<dbReference type="Pfam" id="PF00571">
    <property type="entry name" value="CBS"/>
    <property type="match status" value="1"/>
</dbReference>
<evidence type="ECO:0000313" key="5">
    <source>
        <dbReference type="Proteomes" id="UP000695562"/>
    </source>
</evidence>
<evidence type="ECO:0000256" key="1">
    <source>
        <dbReference type="ARBA" id="ARBA00022737"/>
    </source>
</evidence>
<dbReference type="PANTHER" id="PTHR13780">
    <property type="entry name" value="AMP-ACTIVATED PROTEIN KINASE, GAMMA REGULATORY SUBUNIT"/>
    <property type="match status" value="1"/>
</dbReference>
<gene>
    <name evidence="4" type="ORF">CYY_002305</name>
</gene>
<evidence type="ECO:0000259" key="3">
    <source>
        <dbReference type="SMART" id="SM00116"/>
    </source>
</evidence>
<dbReference type="Proteomes" id="UP000695562">
    <property type="component" value="Unassembled WGS sequence"/>
</dbReference>
<dbReference type="InterPro" id="IPR000644">
    <property type="entry name" value="CBS_dom"/>
</dbReference>
<dbReference type="PANTHER" id="PTHR13780:SF24">
    <property type="entry name" value="CBS DOMAIN-CONTAINING PROTEIN"/>
    <property type="match status" value="1"/>
</dbReference>
<accession>A0A8J4PZL8</accession>
<reference evidence="4" key="1">
    <citation type="submission" date="2020-01" db="EMBL/GenBank/DDBJ databases">
        <title>Development of genomics and gene disruption for Polysphondylium violaceum indicates a role for the polyketide synthase stlB in stalk morphogenesis.</title>
        <authorList>
            <person name="Narita B."/>
            <person name="Kawabe Y."/>
            <person name="Kin K."/>
            <person name="Saito T."/>
            <person name="Gibbs R."/>
            <person name="Kuspa A."/>
            <person name="Muzny D."/>
            <person name="Queller D."/>
            <person name="Richards S."/>
            <person name="Strassman J."/>
            <person name="Sucgang R."/>
            <person name="Worley K."/>
            <person name="Schaap P."/>
        </authorList>
    </citation>
    <scope>NUCLEOTIDE SEQUENCE</scope>
    <source>
        <strain evidence="4">QSvi11</strain>
    </source>
</reference>
<comment type="caution">
    <text evidence="4">The sequence shown here is derived from an EMBL/GenBank/DDBJ whole genome shotgun (WGS) entry which is preliminary data.</text>
</comment>
<dbReference type="EMBL" id="AJWJ01000062">
    <property type="protein sequence ID" value="KAF2076400.1"/>
    <property type="molecule type" value="Genomic_DNA"/>
</dbReference>
<evidence type="ECO:0000256" key="2">
    <source>
        <dbReference type="ARBA" id="ARBA00023122"/>
    </source>
</evidence>
<dbReference type="AlphaFoldDB" id="A0A8J4PZL8"/>
<feature type="domain" description="CBS" evidence="3">
    <location>
        <begin position="203"/>
        <end position="251"/>
    </location>
</feature>
<feature type="domain" description="CBS" evidence="3">
    <location>
        <begin position="278"/>
        <end position="332"/>
    </location>
</feature>
<keyword evidence="1" id="KW-0677">Repeat</keyword>
<keyword evidence="5" id="KW-1185">Reference proteome</keyword>
<name>A0A8J4PZL8_9MYCE</name>
<sequence length="338" mass="38690">MSTSINNNSFRHSVEPNIRKSKEFESFLSKPISELGIINDLNGKPLVWVDADEPIKNAFQKLCDQSILSCPVYCKKSNQWVSIIDIKDFVRYFVSLFDRENKLIKLSEFDISIRNILTNSNGQFIRTCPMITRNENVGMLLELFEKKFHRVCVALDPNDQMNLQVVSQLSLLKWIDKHNQVLGDYGELQLEDLSLIHRHHNKPLVTINHKKLAIDAFRLMADNNIYGIPVIGDNGELVDNISVMDSKYIKMDLSKLLQPIYQFFVPNVGSAYPVPLRQPLMCDPKTRLKEAIGRIAAHKVHRIYLTKETVQAGIAQIPLRVISVSDLIWDLTNFSGLI</sequence>
<dbReference type="InterPro" id="IPR046342">
    <property type="entry name" value="CBS_dom_sf"/>
</dbReference>
<organism evidence="4 5">
    <name type="scientific">Polysphondylium violaceum</name>
    <dbReference type="NCBI Taxonomy" id="133409"/>
    <lineage>
        <taxon>Eukaryota</taxon>
        <taxon>Amoebozoa</taxon>
        <taxon>Evosea</taxon>
        <taxon>Eumycetozoa</taxon>
        <taxon>Dictyostelia</taxon>
        <taxon>Dictyosteliales</taxon>
        <taxon>Dictyosteliaceae</taxon>
        <taxon>Polysphondylium</taxon>
    </lineage>
</organism>
<dbReference type="SUPFAM" id="SSF54631">
    <property type="entry name" value="CBS-domain pair"/>
    <property type="match status" value="2"/>
</dbReference>
<feature type="domain" description="CBS" evidence="3">
    <location>
        <begin position="45"/>
        <end position="94"/>
    </location>
</feature>
<proteinExistence type="predicted"/>
<dbReference type="InterPro" id="IPR050511">
    <property type="entry name" value="AMPK_gamma/SDS23_families"/>
</dbReference>
<evidence type="ECO:0000313" key="4">
    <source>
        <dbReference type="EMBL" id="KAF2076400.1"/>
    </source>
</evidence>